<feature type="domain" description="Ubiquitin-activating enzyme SCCH" evidence="9">
    <location>
        <begin position="88"/>
        <end position="260"/>
    </location>
</feature>
<name>A0A0C2H424_9BILA</name>
<dbReference type="PANTHER" id="PTHR10953">
    <property type="entry name" value="UBIQUITIN-ACTIVATING ENZYME E1"/>
    <property type="match status" value="1"/>
</dbReference>
<evidence type="ECO:0000256" key="7">
    <source>
        <dbReference type="PROSITE-ProRule" id="PRU10132"/>
    </source>
</evidence>
<dbReference type="EMBL" id="KN728204">
    <property type="protein sequence ID" value="KIH64166.1"/>
    <property type="molecule type" value="Genomic_DNA"/>
</dbReference>
<dbReference type="GO" id="GO:0006974">
    <property type="term" value="P:DNA damage response"/>
    <property type="evidence" value="ECO:0007669"/>
    <property type="project" value="TreeGrafter"/>
</dbReference>
<dbReference type="InterPro" id="IPR035985">
    <property type="entry name" value="Ubiquitin-activating_enz"/>
</dbReference>
<dbReference type="PROSITE" id="PS00865">
    <property type="entry name" value="UBIQUITIN_ACTIVAT_2"/>
    <property type="match status" value="1"/>
</dbReference>
<feature type="domain" description="Ubiquitin-activating enzyme SCCH" evidence="9">
    <location>
        <begin position="35"/>
        <end position="86"/>
    </location>
</feature>
<keyword evidence="6" id="KW-0067">ATP-binding</keyword>
<feature type="active site" description="Glycyl thioester intermediate" evidence="7">
    <location>
        <position position="29"/>
    </location>
</feature>
<dbReference type="SUPFAM" id="SSF69572">
    <property type="entry name" value="Activating enzymes of the ubiquitin-like proteins"/>
    <property type="match status" value="1"/>
</dbReference>
<evidence type="ECO:0000256" key="8">
    <source>
        <dbReference type="SAM" id="SignalP"/>
    </source>
</evidence>
<organism evidence="10 11">
    <name type="scientific">Ancylostoma duodenale</name>
    <dbReference type="NCBI Taxonomy" id="51022"/>
    <lineage>
        <taxon>Eukaryota</taxon>
        <taxon>Metazoa</taxon>
        <taxon>Ecdysozoa</taxon>
        <taxon>Nematoda</taxon>
        <taxon>Chromadorea</taxon>
        <taxon>Rhabditida</taxon>
        <taxon>Rhabditina</taxon>
        <taxon>Rhabditomorpha</taxon>
        <taxon>Strongyloidea</taxon>
        <taxon>Ancylostomatidae</taxon>
        <taxon>Ancylostomatinae</taxon>
        <taxon>Ancylostoma</taxon>
    </lineage>
</organism>
<evidence type="ECO:0000256" key="2">
    <source>
        <dbReference type="ARBA" id="ARBA00005673"/>
    </source>
</evidence>
<evidence type="ECO:0000313" key="10">
    <source>
        <dbReference type="EMBL" id="KIH64166.1"/>
    </source>
</evidence>
<dbReference type="GO" id="GO:0005737">
    <property type="term" value="C:cytoplasm"/>
    <property type="evidence" value="ECO:0007669"/>
    <property type="project" value="TreeGrafter"/>
</dbReference>
<dbReference type="GO" id="GO:0004839">
    <property type="term" value="F:ubiquitin activating enzyme activity"/>
    <property type="evidence" value="ECO:0007669"/>
    <property type="project" value="TreeGrafter"/>
</dbReference>
<gene>
    <name evidence="10" type="ORF">ANCDUO_05524</name>
</gene>
<evidence type="ECO:0000256" key="3">
    <source>
        <dbReference type="ARBA" id="ARBA00022598"/>
    </source>
</evidence>
<evidence type="ECO:0000313" key="11">
    <source>
        <dbReference type="Proteomes" id="UP000054047"/>
    </source>
</evidence>
<dbReference type="PANTHER" id="PTHR10953:SF4">
    <property type="entry name" value="UBIQUITIN-ACTIVATING ENZYME E1 C-TERMINAL DOMAIN-CONTAINING PROTEIN"/>
    <property type="match status" value="1"/>
</dbReference>
<dbReference type="InterPro" id="IPR033127">
    <property type="entry name" value="UBQ-activ_enz_E1_Cys_AS"/>
</dbReference>
<keyword evidence="8" id="KW-0732">Signal</keyword>
<dbReference type="GO" id="GO:0005524">
    <property type="term" value="F:ATP binding"/>
    <property type="evidence" value="ECO:0007669"/>
    <property type="project" value="UniProtKB-KW"/>
</dbReference>
<dbReference type="Gene3D" id="1.10.10.2660">
    <property type="entry name" value="Ubiquitin-activating enzyme E1, SCCH domain"/>
    <property type="match status" value="2"/>
</dbReference>
<proteinExistence type="inferred from homology"/>
<comment type="pathway">
    <text evidence="1">Protein modification; protein ubiquitination.</text>
</comment>
<dbReference type="InterPro" id="IPR045886">
    <property type="entry name" value="ThiF/MoeB/HesA"/>
</dbReference>
<dbReference type="InterPro" id="IPR019572">
    <property type="entry name" value="UBA_E1_SCCH"/>
</dbReference>
<feature type="non-terminal residue" evidence="10">
    <location>
        <position position="1"/>
    </location>
</feature>
<keyword evidence="4" id="KW-0547">Nucleotide-binding</keyword>
<evidence type="ECO:0000259" key="9">
    <source>
        <dbReference type="Pfam" id="PF10585"/>
    </source>
</evidence>
<protein>
    <submittedName>
        <fullName evidence="10">Repeat in ubiquitin-activating protein</fullName>
    </submittedName>
</protein>
<dbReference type="Pfam" id="PF10585">
    <property type="entry name" value="UBA_E1_SCCH"/>
    <property type="match status" value="2"/>
</dbReference>
<dbReference type="GO" id="GO:0006511">
    <property type="term" value="P:ubiquitin-dependent protein catabolic process"/>
    <property type="evidence" value="ECO:0007669"/>
    <property type="project" value="TreeGrafter"/>
</dbReference>
<keyword evidence="5" id="KW-0833">Ubl conjugation pathway</keyword>
<dbReference type="GO" id="GO:0005634">
    <property type="term" value="C:nucleus"/>
    <property type="evidence" value="ECO:0007669"/>
    <property type="project" value="TreeGrafter"/>
</dbReference>
<keyword evidence="3" id="KW-0436">Ligase</keyword>
<keyword evidence="11" id="KW-1185">Reference proteome</keyword>
<evidence type="ECO:0000256" key="6">
    <source>
        <dbReference type="ARBA" id="ARBA00022840"/>
    </source>
</evidence>
<evidence type="ECO:0000256" key="5">
    <source>
        <dbReference type="ARBA" id="ARBA00022786"/>
    </source>
</evidence>
<feature type="signal peptide" evidence="8">
    <location>
        <begin position="1"/>
        <end position="17"/>
    </location>
</feature>
<dbReference type="OrthoDB" id="10252231at2759"/>
<dbReference type="InterPro" id="IPR042063">
    <property type="entry name" value="Ubi_acti_E1_SCCH"/>
</dbReference>
<sequence>FFVICIILTIIIHHYRSSVDPPEKDIPICTLKNFPNEIQHTIQWARDLFEGLFTGPAETANQFLSDERSFLERLEQMNVSQRTQLLSQEHYHDNIAQMLHSFPPDQVTDQGAKFWSGTKRCPHVLEFDPSQEEHRNFVYAASILRAQIYGLKPILDVDLVMKIASSVQPPPFKPRAGVKIAVTEAEAKENAESEDANADGVLEQLKVKLARLNTKSIQKLNPIDFEKDDDTNHHMEMITAASNLRAENYSIQPADRMKTKQIAGRIIPAIATTTATVAGLVCIELYKYNETSFTLWDRLEIKGPKTLQEAVDWIQE</sequence>
<comment type="similarity">
    <text evidence="2">Belongs to the ubiquitin-activating E1 family.</text>
</comment>
<accession>A0A0C2H424</accession>
<dbReference type="Proteomes" id="UP000054047">
    <property type="component" value="Unassembled WGS sequence"/>
</dbReference>
<reference evidence="10 11" key="1">
    <citation type="submission" date="2013-12" db="EMBL/GenBank/DDBJ databases">
        <title>Draft genome of the parsitic nematode Ancylostoma duodenale.</title>
        <authorList>
            <person name="Mitreva M."/>
        </authorList>
    </citation>
    <scope>NUCLEOTIDE SEQUENCE [LARGE SCALE GENOMIC DNA]</scope>
    <source>
        <strain evidence="10 11">Zhejiang</strain>
    </source>
</reference>
<dbReference type="AlphaFoldDB" id="A0A0C2H424"/>
<evidence type="ECO:0000256" key="1">
    <source>
        <dbReference type="ARBA" id="ARBA00004906"/>
    </source>
</evidence>
<evidence type="ECO:0000256" key="4">
    <source>
        <dbReference type="ARBA" id="ARBA00022741"/>
    </source>
</evidence>
<feature type="chain" id="PRO_5002149531" evidence="8">
    <location>
        <begin position="18"/>
        <end position="316"/>
    </location>
</feature>